<dbReference type="OrthoDB" id="10050400at2759"/>
<dbReference type="EMBL" id="ML179492">
    <property type="protein sequence ID" value="THU86559.1"/>
    <property type="molecule type" value="Genomic_DNA"/>
</dbReference>
<dbReference type="AlphaFoldDB" id="A0A4S8LCI7"/>
<dbReference type="InterPro" id="IPR011990">
    <property type="entry name" value="TPR-like_helical_dom_sf"/>
</dbReference>
<protein>
    <recommendedName>
        <fullName evidence="4">TPR-like protein</fullName>
    </recommendedName>
</protein>
<keyword evidence="1" id="KW-0472">Membrane</keyword>
<sequence length="417" mass="45824">MLQFLRRTPRTAILVSRRGLLTSPSCTPALSRPVLLFQSRNYSALLDQPKPRKFGTWLKVVLIASTAFLGYGGYVLYETLTMWPPEIRGDLRDAIGAKLKGELELSERHFHRAWNVIQTLPVSSLGDQPYLKLTGIAVAFADVLELSGKPARAYEVCVDALLAMQKEDAKDRLTGPEKLRAVSIGSKLGQLAEELDRPLDEQEKWLVWTVEEMLKLVKAEGKGSSKAALADEQVNLPLLVVPSWISKADMGSPLEALGAFYARTGRTDYAMPLYLQAISLLIPPVPKTATPEEKCRGAQLMGNLSELIMRQPPSPDVLHQAEAWASQALAVVKKARAESKAVIPGCEEVYAAALFNVATFREMSGDKVSARRFYKEGLDQARVLQMDDGIVEASKALVRIDSESEEASSSANSDVKN</sequence>
<keyword evidence="1" id="KW-0812">Transmembrane</keyword>
<dbReference type="PANTHER" id="PTHR28142">
    <property type="entry name" value="MITOCHONDRIAL INNER MEMBRANE I-AAA PROTEASE SUPERCOMPLEX SUBUNIT MGR3-RELATED"/>
    <property type="match status" value="1"/>
</dbReference>
<accession>A0A4S8LCI7</accession>
<name>A0A4S8LCI7_DENBC</name>
<evidence type="ECO:0000313" key="2">
    <source>
        <dbReference type="EMBL" id="THU86559.1"/>
    </source>
</evidence>
<organism evidence="2 3">
    <name type="scientific">Dendrothele bispora (strain CBS 962.96)</name>
    <dbReference type="NCBI Taxonomy" id="1314807"/>
    <lineage>
        <taxon>Eukaryota</taxon>
        <taxon>Fungi</taxon>
        <taxon>Dikarya</taxon>
        <taxon>Basidiomycota</taxon>
        <taxon>Agaricomycotina</taxon>
        <taxon>Agaricomycetes</taxon>
        <taxon>Agaricomycetidae</taxon>
        <taxon>Agaricales</taxon>
        <taxon>Agaricales incertae sedis</taxon>
        <taxon>Dendrothele</taxon>
    </lineage>
</organism>
<keyword evidence="3" id="KW-1185">Reference proteome</keyword>
<keyword evidence="1" id="KW-1133">Transmembrane helix</keyword>
<dbReference type="Proteomes" id="UP000297245">
    <property type="component" value="Unassembled WGS sequence"/>
</dbReference>
<dbReference type="InterPro" id="IPR040201">
    <property type="entry name" value="Mrg3-like"/>
</dbReference>
<proteinExistence type="predicted"/>
<dbReference type="Gene3D" id="1.25.40.10">
    <property type="entry name" value="Tetratricopeptide repeat domain"/>
    <property type="match status" value="1"/>
</dbReference>
<evidence type="ECO:0008006" key="4">
    <source>
        <dbReference type="Google" id="ProtNLM"/>
    </source>
</evidence>
<feature type="transmembrane region" description="Helical" evidence="1">
    <location>
        <begin position="57"/>
        <end position="77"/>
    </location>
</feature>
<dbReference type="PANTHER" id="PTHR28142:SF1">
    <property type="entry name" value="MITOCHONDRIAL INNER MEMBRANE I-AAA PROTEASE SUPERCOMPLEX SUBUNIT MGR3-RELATED"/>
    <property type="match status" value="1"/>
</dbReference>
<evidence type="ECO:0000313" key="3">
    <source>
        <dbReference type="Proteomes" id="UP000297245"/>
    </source>
</evidence>
<reference evidence="2 3" key="1">
    <citation type="journal article" date="2019" name="Nat. Ecol. Evol.">
        <title>Megaphylogeny resolves global patterns of mushroom evolution.</title>
        <authorList>
            <person name="Varga T."/>
            <person name="Krizsan K."/>
            <person name="Foldi C."/>
            <person name="Dima B."/>
            <person name="Sanchez-Garcia M."/>
            <person name="Sanchez-Ramirez S."/>
            <person name="Szollosi G.J."/>
            <person name="Szarkandi J.G."/>
            <person name="Papp V."/>
            <person name="Albert L."/>
            <person name="Andreopoulos W."/>
            <person name="Angelini C."/>
            <person name="Antonin V."/>
            <person name="Barry K.W."/>
            <person name="Bougher N.L."/>
            <person name="Buchanan P."/>
            <person name="Buyck B."/>
            <person name="Bense V."/>
            <person name="Catcheside P."/>
            <person name="Chovatia M."/>
            <person name="Cooper J."/>
            <person name="Damon W."/>
            <person name="Desjardin D."/>
            <person name="Finy P."/>
            <person name="Geml J."/>
            <person name="Haridas S."/>
            <person name="Hughes K."/>
            <person name="Justo A."/>
            <person name="Karasinski D."/>
            <person name="Kautmanova I."/>
            <person name="Kiss B."/>
            <person name="Kocsube S."/>
            <person name="Kotiranta H."/>
            <person name="LaButti K.M."/>
            <person name="Lechner B.E."/>
            <person name="Liimatainen K."/>
            <person name="Lipzen A."/>
            <person name="Lukacs Z."/>
            <person name="Mihaltcheva S."/>
            <person name="Morgado L.N."/>
            <person name="Niskanen T."/>
            <person name="Noordeloos M.E."/>
            <person name="Ohm R.A."/>
            <person name="Ortiz-Santana B."/>
            <person name="Ovrebo C."/>
            <person name="Racz N."/>
            <person name="Riley R."/>
            <person name="Savchenko A."/>
            <person name="Shiryaev A."/>
            <person name="Soop K."/>
            <person name="Spirin V."/>
            <person name="Szebenyi C."/>
            <person name="Tomsovsky M."/>
            <person name="Tulloss R.E."/>
            <person name="Uehling J."/>
            <person name="Grigoriev I.V."/>
            <person name="Vagvolgyi C."/>
            <person name="Papp T."/>
            <person name="Martin F.M."/>
            <person name="Miettinen O."/>
            <person name="Hibbett D.S."/>
            <person name="Nagy L.G."/>
        </authorList>
    </citation>
    <scope>NUCLEOTIDE SEQUENCE [LARGE SCALE GENOMIC DNA]</scope>
    <source>
        <strain evidence="2 3">CBS 962.96</strain>
    </source>
</reference>
<evidence type="ECO:0000256" key="1">
    <source>
        <dbReference type="SAM" id="Phobius"/>
    </source>
</evidence>
<gene>
    <name evidence="2" type="ORF">K435DRAFT_782822</name>
</gene>